<dbReference type="RefSeq" id="WP_318648428.1">
    <property type="nucleotide sequence ID" value="NZ_CP137852.1"/>
</dbReference>
<evidence type="ECO:0000256" key="4">
    <source>
        <dbReference type="PROSITE-ProRule" id="PRU00335"/>
    </source>
</evidence>
<keyword evidence="1" id="KW-0805">Transcription regulation</keyword>
<dbReference type="Gene3D" id="1.10.357.10">
    <property type="entry name" value="Tetracycline Repressor, domain 2"/>
    <property type="match status" value="1"/>
</dbReference>
<reference evidence="6 7" key="1">
    <citation type="submission" date="2023-11" db="EMBL/GenBank/DDBJ databases">
        <title>Arctic aerobic anoxygenic photoheterotroph Sediminicoccus rosea KRV36 adapts its photosynthesis to long days of polar summer.</title>
        <authorList>
            <person name="Tomasch J."/>
            <person name="Kopejtka K."/>
            <person name="Bily T."/>
            <person name="Gardiner A.T."/>
            <person name="Gardian Z."/>
            <person name="Shivaramu S."/>
            <person name="Koblizek M."/>
            <person name="Engelhardt F."/>
            <person name="Kaftan D."/>
        </authorList>
    </citation>
    <scope>NUCLEOTIDE SEQUENCE [LARGE SCALE GENOMIC DNA]</scope>
    <source>
        <strain evidence="6 7">R-30</strain>
    </source>
</reference>
<dbReference type="InterPro" id="IPR001647">
    <property type="entry name" value="HTH_TetR"/>
</dbReference>
<dbReference type="Proteomes" id="UP001305521">
    <property type="component" value="Chromosome"/>
</dbReference>
<dbReference type="PRINTS" id="PR00455">
    <property type="entry name" value="HTHTETR"/>
</dbReference>
<dbReference type="InterPro" id="IPR050109">
    <property type="entry name" value="HTH-type_TetR-like_transc_reg"/>
</dbReference>
<evidence type="ECO:0000313" key="6">
    <source>
        <dbReference type="EMBL" id="WPB84467.1"/>
    </source>
</evidence>
<dbReference type="SUPFAM" id="SSF46689">
    <property type="entry name" value="Homeodomain-like"/>
    <property type="match status" value="1"/>
</dbReference>
<evidence type="ECO:0000256" key="3">
    <source>
        <dbReference type="ARBA" id="ARBA00023163"/>
    </source>
</evidence>
<dbReference type="PANTHER" id="PTHR30055:SF151">
    <property type="entry name" value="TRANSCRIPTIONAL REGULATORY PROTEIN"/>
    <property type="match status" value="1"/>
</dbReference>
<dbReference type="SUPFAM" id="SSF48498">
    <property type="entry name" value="Tetracyclin repressor-like, C-terminal domain"/>
    <property type="match status" value="1"/>
</dbReference>
<name>A0ABZ0PFT6_9PROT</name>
<dbReference type="Pfam" id="PF17935">
    <property type="entry name" value="TetR_C_27"/>
    <property type="match status" value="1"/>
</dbReference>
<feature type="DNA-binding region" description="H-T-H motif" evidence="4">
    <location>
        <begin position="31"/>
        <end position="50"/>
    </location>
</feature>
<evidence type="ECO:0000256" key="2">
    <source>
        <dbReference type="ARBA" id="ARBA00023125"/>
    </source>
</evidence>
<gene>
    <name evidence="6" type="ORF">R9Z33_20520</name>
</gene>
<proteinExistence type="predicted"/>
<keyword evidence="7" id="KW-1185">Reference proteome</keyword>
<dbReference type="EMBL" id="CP137852">
    <property type="protein sequence ID" value="WPB84467.1"/>
    <property type="molecule type" value="Genomic_DNA"/>
</dbReference>
<protein>
    <submittedName>
        <fullName evidence="6">TetR family transcriptional regulator</fullName>
    </submittedName>
</protein>
<feature type="domain" description="HTH tetR-type" evidence="5">
    <location>
        <begin position="8"/>
        <end position="68"/>
    </location>
</feature>
<keyword evidence="3" id="KW-0804">Transcription</keyword>
<dbReference type="PANTHER" id="PTHR30055">
    <property type="entry name" value="HTH-TYPE TRANSCRIPTIONAL REGULATOR RUTR"/>
    <property type="match status" value="1"/>
</dbReference>
<evidence type="ECO:0000256" key="1">
    <source>
        <dbReference type="ARBA" id="ARBA00023015"/>
    </source>
</evidence>
<evidence type="ECO:0000259" key="5">
    <source>
        <dbReference type="PROSITE" id="PS50977"/>
    </source>
</evidence>
<dbReference type="InterPro" id="IPR041478">
    <property type="entry name" value="TetR_C_27"/>
</dbReference>
<evidence type="ECO:0000313" key="7">
    <source>
        <dbReference type="Proteomes" id="UP001305521"/>
    </source>
</evidence>
<keyword evidence="2 4" id="KW-0238">DNA-binding</keyword>
<dbReference type="PROSITE" id="PS50977">
    <property type="entry name" value="HTH_TETR_2"/>
    <property type="match status" value="1"/>
</dbReference>
<accession>A0ABZ0PFT6</accession>
<dbReference type="InterPro" id="IPR036271">
    <property type="entry name" value="Tet_transcr_reg_TetR-rel_C_sf"/>
</dbReference>
<sequence length="202" mass="21979">MNVMDPHSATRARIADAAEALFRQIGYQKTSVADIAKACAMSPANVYRFYPSKSAINEAITHRLLDTIGTELEALAAGPGTPAERMRATAAHLFRRDVELFFAEKRMHDMVGAAMTEHWGVIEGFIARVLAVWEGLLREGMASGAFRALDPAATAMSFKQCLLLWTHPILLEDCLGRGETPEGLGQQQQAALDLLLAGVARN</sequence>
<organism evidence="6 7">
    <name type="scientific">Sediminicoccus rosea</name>
    <dbReference type="NCBI Taxonomy" id="1225128"/>
    <lineage>
        <taxon>Bacteria</taxon>
        <taxon>Pseudomonadati</taxon>
        <taxon>Pseudomonadota</taxon>
        <taxon>Alphaproteobacteria</taxon>
        <taxon>Acetobacterales</taxon>
        <taxon>Roseomonadaceae</taxon>
        <taxon>Sediminicoccus</taxon>
    </lineage>
</organism>
<dbReference type="InterPro" id="IPR009057">
    <property type="entry name" value="Homeodomain-like_sf"/>
</dbReference>
<dbReference type="Pfam" id="PF00440">
    <property type="entry name" value="TetR_N"/>
    <property type="match status" value="1"/>
</dbReference>